<evidence type="ECO:0000256" key="2">
    <source>
        <dbReference type="SAM" id="Phobius"/>
    </source>
</evidence>
<comment type="caution">
    <text evidence="3">The sequence shown here is derived from an EMBL/GenBank/DDBJ whole genome shotgun (WGS) entry which is preliminary data.</text>
</comment>
<evidence type="ECO:0000256" key="1">
    <source>
        <dbReference type="SAM" id="MobiDB-lite"/>
    </source>
</evidence>
<protein>
    <recommendedName>
        <fullName evidence="5">Integral membrane protein</fullName>
    </recommendedName>
</protein>
<gene>
    <name evidence="3" type="ORF">GCM10010328_64030</name>
</gene>
<feature type="transmembrane region" description="Helical" evidence="2">
    <location>
        <begin position="119"/>
        <end position="140"/>
    </location>
</feature>
<reference evidence="4" key="1">
    <citation type="journal article" date="2019" name="Int. J. Syst. Evol. Microbiol.">
        <title>The Global Catalogue of Microorganisms (GCM) 10K type strain sequencing project: providing services to taxonomists for standard genome sequencing and annotation.</title>
        <authorList>
            <consortium name="The Broad Institute Genomics Platform"/>
            <consortium name="The Broad Institute Genome Sequencing Center for Infectious Disease"/>
            <person name="Wu L."/>
            <person name="Ma J."/>
        </authorList>
    </citation>
    <scope>NUCLEOTIDE SEQUENCE [LARGE SCALE GENOMIC DNA]</scope>
    <source>
        <strain evidence="4">JCM 4602</strain>
    </source>
</reference>
<keyword evidence="4" id="KW-1185">Reference proteome</keyword>
<feature type="transmembrane region" description="Helical" evidence="2">
    <location>
        <begin position="7"/>
        <end position="26"/>
    </location>
</feature>
<name>A0ABQ3CCL9_9ACTN</name>
<dbReference type="EMBL" id="BMUW01000022">
    <property type="protein sequence ID" value="GGZ80645.1"/>
    <property type="molecule type" value="Genomic_DNA"/>
</dbReference>
<feature type="transmembrane region" description="Helical" evidence="2">
    <location>
        <begin position="81"/>
        <end position="99"/>
    </location>
</feature>
<dbReference type="Proteomes" id="UP000624183">
    <property type="component" value="Unassembled WGS sequence"/>
</dbReference>
<keyword evidence="2" id="KW-0812">Transmembrane</keyword>
<keyword evidence="2" id="KW-1133">Transmembrane helix</keyword>
<accession>A0ABQ3CCL9</accession>
<organism evidence="3 4">
    <name type="scientific">Streptomyces rubiginosohelvolus</name>
    <dbReference type="NCBI Taxonomy" id="67362"/>
    <lineage>
        <taxon>Bacteria</taxon>
        <taxon>Bacillati</taxon>
        <taxon>Actinomycetota</taxon>
        <taxon>Actinomycetes</taxon>
        <taxon>Kitasatosporales</taxon>
        <taxon>Streptomycetaceae</taxon>
        <taxon>Streptomyces</taxon>
    </lineage>
</organism>
<evidence type="ECO:0000313" key="4">
    <source>
        <dbReference type="Proteomes" id="UP000624183"/>
    </source>
</evidence>
<evidence type="ECO:0000313" key="3">
    <source>
        <dbReference type="EMBL" id="GGZ80645.1"/>
    </source>
</evidence>
<keyword evidence="2" id="KW-0472">Membrane</keyword>
<feature type="compositionally biased region" description="Basic and acidic residues" evidence="1">
    <location>
        <begin position="144"/>
        <end position="173"/>
    </location>
</feature>
<feature type="compositionally biased region" description="Basic and acidic residues" evidence="1">
    <location>
        <begin position="247"/>
        <end position="265"/>
    </location>
</feature>
<feature type="transmembrane region" description="Helical" evidence="2">
    <location>
        <begin position="54"/>
        <end position="74"/>
    </location>
</feature>
<feature type="region of interest" description="Disordered" evidence="1">
    <location>
        <begin position="144"/>
        <end position="285"/>
    </location>
</feature>
<proteinExistence type="predicted"/>
<evidence type="ECO:0008006" key="5">
    <source>
        <dbReference type="Google" id="ProtNLM"/>
    </source>
</evidence>
<sequence>MARGIRNTIGLILAVVGAAAAIWAPFRNWYDGRLGHDFRVWELFTGAGITDSGAGLFASMFLPLFVGALLTVLGVAFRSRLLVLIAGIVTLGFAVLWMVRQAQAQGSLTVTGDSDGLGSGVGLALIGGLLMLIGSAVMSGRERRAVRNARHEQEQRGQDALDREEDAERHRTGVEQSYGTAARDGAAGGGTDRAGATEARPGTDAGPARGTPVEGESQRRFRRSQQQTSAAPRGRPVPARDAGGGEPGRRDTDRTQYEQSDRDTGARPPDQGSPGRRYPDRGDQQ</sequence>